<sequence>MIVLSLMHTKEHLHVALIEAERCGASLDTMPALKNDINNVDTALDIMMQIKSLANF</sequence>
<organism evidence="1 2">
    <name type="scientific">Bacteroides pectinophilus CAG:437</name>
    <dbReference type="NCBI Taxonomy" id="1263051"/>
    <lineage>
        <taxon>Bacteria</taxon>
        <taxon>Bacillati</taxon>
        <taxon>Bacillota</taxon>
        <taxon>Clostridia</taxon>
        <taxon>Eubacteriales</taxon>
    </lineage>
</organism>
<evidence type="ECO:0000313" key="1">
    <source>
        <dbReference type="EMBL" id="CDD58700.1"/>
    </source>
</evidence>
<dbReference type="AlphaFoldDB" id="R7AJZ4"/>
<comment type="caution">
    <text evidence="1">The sequence shown here is derived from an EMBL/GenBank/DDBJ whole genome shotgun (WGS) entry which is preliminary data.</text>
</comment>
<gene>
    <name evidence="1" type="ORF">BN656_02187</name>
</gene>
<protein>
    <submittedName>
        <fullName evidence="1">Uncharacterized protein</fullName>
    </submittedName>
</protein>
<reference evidence="1" key="1">
    <citation type="submission" date="2012-11" db="EMBL/GenBank/DDBJ databases">
        <title>Dependencies among metagenomic species, viruses, plasmids and units of genetic variation.</title>
        <authorList>
            <person name="Nielsen H.B."/>
            <person name="Almeida M."/>
            <person name="Juncker A.S."/>
            <person name="Rasmussen S."/>
            <person name="Li J."/>
            <person name="Sunagawa S."/>
            <person name="Plichta D."/>
            <person name="Gautier L."/>
            <person name="Le Chatelier E."/>
            <person name="Peletier E."/>
            <person name="Bonde I."/>
            <person name="Nielsen T."/>
            <person name="Manichanh C."/>
            <person name="Arumugam M."/>
            <person name="Batto J."/>
            <person name="Santos M.B.Q.D."/>
            <person name="Blom N."/>
            <person name="Borruel N."/>
            <person name="Burgdorf K.S."/>
            <person name="Boumezbeur F."/>
            <person name="Casellas F."/>
            <person name="Dore J."/>
            <person name="Guarner F."/>
            <person name="Hansen T."/>
            <person name="Hildebrand F."/>
            <person name="Kaas R.S."/>
            <person name="Kennedy S."/>
            <person name="Kristiansen K."/>
            <person name="Kultima J.R."/>
            <person name="Leonard P."/>
            <person name="Levenez F."/>
            <person name="Lund O."/>
            <person name="Moumen B."/>
            <person name="Le Paslier D."/>
            <person name="Pons N."/>
            <person name="Pedersen O."/>
            <person name="Prifti E."/>
            <person name="Qin J."/>
            <person name="Raes J."/>
            <person name="Tap J."/>
            <person name="Tims S."/>
            <person name="Ussery D.W."/>
            <person name="Yamada T."/>
            <person name="MetaHit consortium"/>
            <person name="Renault P."/>
            <person name="Sicheritz-Ponten T."/>
            <person name="Bork P."/>
            <person name="Wang J."/>
            <person name="Brunak S."/>
            <person name="Ehrlich S.D."/>
        </authorList>
    </citation>
    <scope>NUCLEOTIDE SEQUENCE [LARGE SCALE GENOMIC DNA]</scope>
</reference>
<proteinExistence type="predicted"/>
<accession>R7AJZ4</accession>
<dbReference type="EMBL" id="CBHH010000059">
    <property type="protein sequence ID" value="CDD58700.1"/>
    <property type="molecule type" value="Genomic_DNA"/>
</dbReference>
<dbReference type="Proteomes" id="UP000018141">
    <property type="component" value="Unassembled WGS sequence"/>
</dbReference>
<name>R7AJZ4_9FIRM</name>
<evidence type="ECO:0000313" key="2">
    <source>
        <dbReference type="Proteomes" id="UP000018141"/>
    </source>
</evidence>